<dbReference type="Proteomes" id="UP000011603">
    <property type="component" value="Unassembled WGS sequence"/>
</dbReference>
<proteinExistence type="predicted"/>
<keyword evidence="1" id="KW-1133">Transmembrane helix</keyword>
<protein>
    <submittedName>
        <fullName evidence="2">Uncharacterized protein</fullName>
    </submittedName>
</protein>
<feature type="transmembrane region" description="Helical" evidence="1">
    <location>
        <begin position="6"/>
        <end position="27"/>
    </location>
</feature>
<dbReference type="Pfam" id="PF24287">
    <property type="entry name" value="DUF7475"/>
    <property type="match status" value="1"/>
</dbReference>
<evidence type="ECO:0000256" key="1">
    <source>
        <dbReference type="SAM" id="Phobius"/>
    </source>
</evidence>
<reference evidence="2 3" key="1">
    <citation type="journal article" date="2014" name="PLoS Genet.">
        <title>Phylogenetically driven sequencing of extremely halophilic archaea reveals strategies for static and dynamic osmo-response.</title>
        <authorList>
            <person name="Becker E.A."/>
            <person name="Seitzer P.M."/>
            <person name="Tritt A."/>
            <person name="Larsen D."/>
            <person name="Krusor M."/>
            <person name="Yao A.I."/>
            <person name="Wu D."/>
            <person name="Madern D."/>
            <person name="Eisen J.A."/>
            <person name="Darling A.E."/>
            <person name="Facciotti M.T."/>
        </authorList>
    </citation>
    <scope>NUCLEOTIDE SEQUENCE [LARGE SCALE GENOMIC DNA]</scope>
    <source>
        <strain evidence="3">ATCC 33500 / DSM 1411 / JCM 8866 / NBRC 14739 / NCIMB 2177 / R-4</strain>
    </source>
</reference>
<comment type="caution">
    <text evidence="2">The sequence shown here is derived from an EMBL/GenBank/DDBJ whole genome shotgun (WGS) entry which is preliminary data.</text>
</comment>
<name>M0J4Y7_HALMT</name>
<evidence type="ECO:0000313" key="3">
    <source>
        <dbReference type="Proteomes" id="UP000011603"/>
    </source>
</evidence>
<keyword evidence="3" id="KW-1185">Reference proteome</keyword>
<keyword evidence="1" id="KW-0472">Membrane</keyword>
<sequence>MEFDSTQAILFVLAGVGFIGGIIVYLIDILPALKREDSSVGGSGYADSTEATCGFVRTSLGLS</sequence>
<dbReference type="EMBL" id="AOLO01000007">
    <property type="protein sequence ID" value="EMA02805.1"/>
    <property type="molecule type" value="Genomic_DNA"/>
</dbReference>
<gene>
    <name evidence="2" type="ORF">C439_09490</name>
</gene>
<dbReference type="AlphaFoldDB" id="M0J4Y7"/>
<keyword evidence="1" id="KW-0812">Transmembrane</keyword>
<dbReference type="InterPro" id="IPR055898">
    <property type="entry name" value="DUF7475"/>
</dbReference>
<organism evidence="2 3">
    <name type="scientific">Haloferax mediterranei (strain ATCC 33500 / DSM 1411 / JCM 8866 / NBRC 14739 / NCIMB 2177 / R-4)</name>
    <name type="common">Halobacterium mediterranei</name>
    <dbReference type="NCBI Taxonomy" id="523841"/>
    <lineage>
        <taxon>Archaea</taxon>
        <taxon>Methanobacteriati</taxon>
        <taxon>Methanobacteriota</taxon>
        <taxon>Stenosarchaea group</taxon>
        <taxon>Halobacteria</taxon>
        <taxon>Halobacteriales</taxon>
        <taxon>Haloferacaceae</taxon>
        <taxon>Haloferax</taxon>
    </lineage>
</organism>
<evidence type="ECO:0000313" key="2">
    <source>
        <dbReference type="EMBL" id="EMA02805.1"/>
    </source>
</evidence>
<accession>M0J4Y7</accession>